<dbReference type="PANTHER" id="PTHR14312">
    <property type="entry name" value="CREB/ATF BZIP TRANSCRIPTION FACTOR"/>
    <property type="match status" value="1"/>
</dbReference>
<dbReference type="SUPFAM" id="SSF57997">
    <property type="entry name" value="Tropomyosin"/>
    <property type="match status" value="1"/>
</dbReference>
<dbReference type="GO" id="GO:0005634">
    <property type="term" value="C:nucleus"/>
    <property type="evidence" value="ECO:0007669"/>
    <property type="project" value="TreeGrafter"/>
</dbReference>
<sequence>MSQHSQRTYHVEFDDDADDAPENRFEDIDDGPSLSTALVPSSATTTRPLQPSPPCPSGRRQELVWKPLQANSVALKDISRQFWSLLSFHRSSSGPVLSSRRGRYPARTSHRCPGYSRIEVTLTTDILRSAIISHSNPTPGEICLICKQVVMEEISSCSCCTFDDGPLPTVLCSACFEWHYYPCVDTEIFCRRCTLREGQQQRQHEQRLQQHEQQLRQHEQQMQQHQRQLQQHEQQMQQHEQQMQQHEQQLQQHEQQLQ</sequence>
<protein>
    <submittedName>
        <fullName evidence="2">Uncharacterized protein</fullName>
    </submittedName>
</protein>
<dbReference type="PANTHER" id="PTHR14312:SF1">
    <property type="entry name" value="BASIC-LEUCINE ZIPPER TRANSCRIPTION FACTOR A"/>
    <property type="match status" value="1"/>
</dbReference>
<organism evidence="2 3">
    <name type="scientific">Galerina marginata (strain CBS 339.88)</name>
    <dbReference type="NCBI Taxonomy" id="685588"/>
    <lineage>
        <taxon>Eukaryota</taxon>
        <taxon>Fungi</taxon>
        <taxon>Dikarya</taxon>
        <taxon>Basidiomycota</taxon>
        <taxon>Agaricomycotina</taxon>
        <taxon>Agaricomycetes</taxon>
        <taxon>Agaricomycetidae</taxon>
        <taxon>Agaricales</taxon>
        <taxon>Agaricineae</taxon>
        <taxon>Strophariaceae</taxon>
        <taxon>Galerina</taxon>
    </lineage>
</organism>
<evidence type="ECO:0000313" key="2">
    <source>
        <dbReference type="EMBL" id="KDR80454.1"/>
    </source>
</evidence>
<feature type="compositionally biased region" description="Basic and acidic residues" evidence="1">
    <location>
        <begin position="204"/>
        <end position="219"/>
    </location>
</feature>
<dbReference type="STRING" id="685588.A0A067TKP5"/>
<evidence type="ECO:0000256" key="1">
    <source>
        <dbReference type="SAM" id="MobiDB-lite"/>
    </source>
</evidence>
<accession>A0A067TKP5</accession>
<dbReference type="GO" id="GO:0010468">
    <property type="term" value="P:regulation of gene expression"/>
    <property type="evidence" value="ECO:0007669"/>
    <property type="project" value="TreeGrafter"/>
</dbReference>
<name>A0A067TKP5_GALM3</name>
<feature type="compositionally biased region" description="Low complexity" evidence="1">
    <location>
        <begin position="220"/>
        <end position="258"/>
    </location>
</feature>
<dbReference type="AlphaFoldDB" id="A0A067TKP5"/>
<feature type="region of interest" description="Disordered" evidence="1">
    <location>
        <begin position="204"/>
        <end position="258"/>
    </location>
</feature>
<evidence type="ECO:0000313" key="3">
    <source>
        <dbReference type="Proteomes" id="UP000027222"/>
    </source>
</evidence>
<gene>
    <name evidence="2" type="ORF">GALMADRAFT_1201190</name>
</gene>
<dbReference type="OrthoDB" id="3026831at2759"/>
<feature type="compositionally biased region" description="Polar residues" evidence="1">
    <location>
        <begin position="33"/>
        <end position="49"/>
    </location>
</feature>
<dbReference type="Gene3D" id="1.20.5.340">
    <property type="match status" value="1"/>
</dbReference>
<dbReference type="EMBL" id="KL142372">
    <property type="protein sequence ID" value="KDR80454.1"/>
    <property type="molecule type" value="Genomic_DNA"/>
</dbReference>
<feature type="region of interest" description="Disordered" evidence="1">
    <location>
        <begin position="1"/>
        <end position="60"/>
    </location>
</feature>
<keyword evidence="3" id="KW-1185">Reference proteome</keyword>
<dbReference type="Proteomes" id="UP000027222">
    <property type="component" value="Unassembled WGS sequence"/>
</dbReference>
<proteinExistence type="predicted"/>
<dbReference type="GO" id="GO:0043565">
    <property type="term" value="F:sequence-specific DNA binding"/>
    <property type="evidence" value="ECO:0007669"/>
    <property type="project" value="TreeGrafter"/>
</dbReference>
<dbReference type="HOGENOM" id="CLU_1077872_0_0_1"/>
<reference evidence="3" key="1">
    <citation type="journal article" date="2014" name="Proc. Natl. Acad. Sci. U.S.A.">
        <title>Extensive sampling of basidiomycete genomes demonstrates inadequacy of the white-rot/brown-rot paradigm for wood decay fungi.</title>
        <authorList>
            <person name="Riley R."/>
            <person name="Salamov A.A."/>
            <person name="Brown D.W."/>
            <person name="Nagy L.G."/>
            <person name="Floudas D."/>
            <person name="Held B.W."/>
            <person name="Levasseur A."/>
            <person name="Lombard V."/>
            <person name="Morin E."/>
            <person name="Otillar R."/>
            <person name="Lindquist E.A."/>
            <person name="Sun H."/>
            <person name="LaButti K.M."/>
            <person name="Schmutz J."/>
            <person name="Jabbour D."/>
            <person name="Luo H."/>
            <person name="Baker S.E."/>
            <person name="Pisabarro A.G."/>
            <person name="Walton J.D."/>
            <person name="Blanchette R.A."/>
            <person name="Henrissat B."/>
            <person name="Martin F."/>
            <person name="Cullen D."/>
            <person name="Hibbett D.S."/>
            <person name="Grigoriev I.V."/>
        </authorList>
    </citation>
    <scope>NUCLEOTIDE SEQUENCE [LARGE SCALE GENOMIC DNA]</scope>
    <source>
        <strain evidence="3">CBS 339.88</strain>
    </source>
</reference>